<keyword evidence="4" id="KW-0812">Transmembrane</keyword>
<dbReference type="PROSITE" id="PS00678">
    <property type="entry name" value="WD_REPEATS_1"/>
    <property type="match status" value="1"/>
</dbReference>
<gene>
    <name evidence="5" type="ORF">A0H81_12041</name>
</gene>
<dbReference type="AlphaFoldDB" id="A0A1C7LTZ8"/>
<accession>A0A1C7LTZ8</accession>
<dbReference type="SUPFAM" id="SSF50978">
    <property type="entry name" value="WD40 repeat-like"/>
    <property type="match status" value="1"/>
</dbReference>
<dbReference type="OMA" id="AESIHIY"/>
<dbReference type="EMBL" id="LUGG01000022">
    <property type="protein sequence ID" value="OBZ68261.1"/>
    <property type="molecule type" value="Genomic_DNA"/>
</dbReference>
<dbReference type="InterPro" id="IPR015943">
    <property type="entry name" value="WD40/YVTN_repeat-like_dom_sf"/>
</dbReference>
<dbReference type="InterPro" id="IPR036322">
    <property type="entry name" value="WD40_repeat_dom_sf"/>
</dbReference>
<feature type="transmembrane region" description="Helical" evidence="4">
    <location>
        <begin position="348"/>
        <end position="370"/>
    </location>
</feature>
<keyword evidence="4" id="KW-0472">Membrane</keyword>
<dbReference type="PANTHER" id="PTHR44129">
    <property type="entry name" value="WD REPEAT-CONTAINING PROTEIN POP1"/>
    <property type="match status" value="1"/>
</dbReference>
<dbReference type="InterPro" id="IPR001680">
    <property type="entry name" value="WD40_rpt"/>
</dbReference>
<protein>
    <submittedName>
        <fullName evidence="5">Uncharacterized protein</fullName>
    </submittedName>
</protein>
<dbReference type="Gene3D" id="2.130.10.10">
    <property type="entry name" value="YVTN repeat-like/Quinoprotein amine dehydrogenase"/>
    <property type="match status" value="1"/>
</dbReference>
<proteinExistence type="predicted"/>
<dbReference type="Pfam" id="PF00400">
    <property type="entry name" value="WD40"/>
    <property type="match status" value="1"/>
</dbReference>
<dbReference type="OrthoDB" id="2800964at2759"/>
<evidence type="ECO:0000256" key="2">
    <source>
        <dbReference type="ARBA" id="ARBA00022737"/>
    </source>
</evidence>
<dbReference type="SMART" id="SM00320">
    <property type="entry name" value="WD40"/>
    <property type="match status" value="4"/>
</dbReference>
<comment type="caution">
    <text evidence="5">The sequence shown here is derived from an EMBL/GenBank/DDBJ whole genome shotgun (WGS) entry which is preliminary data.</text>
</comment>
<evidence type="ECO:0000256" key="3">
    <source>
        <dbReference type="PROSITE-ProRule" id="PRU00221"/>
    </source>
</evidence>
<sequence>MISFTAAKTLKHHTKSINALAVSPDGAVLLSGADDAVVVVWNLRTGEKLQEIHCTFNGPISAIAWLGTSVTNNTFIFGCADGSLHLYQRSDCAAAFVFKSSSTAHEGIVEDIVYDPHHNRIASVGGGASAVWKVTGTGSLTDLVKSDPRGVYIAKSVRFCDKGASIVVFYLESHEVVCHSIEPWALKWSKEVPTRIGHATLSPDETSLIISNLYDGLDIYCFPSLERVRSLPHPILQNYPMQVATTGPGDRWVLCGGDDGFARLYDAQGGHLLATLIHGDPGLLVQAVTGFTDEKCCLIVTGGSSMSSICAKGMKVSPPNDIKVWEHKPSSISSRRSIPEKPDSNLHLWQILLAVILTAFVVTAMNALILSDTAVPRIERLLNWSSPSPQEQALVELMRRLEEERSQDLYDF</sequence>
<evidence type="ECO:0000313" key="6">
    <source>
        <dbReference type="Proteomes" id="UP000092993"/>
    </source>
</evidence>
<keyword evidence="4" id="KW-1133">Transmembrane helix</keyword>
<evidence type="ECO:0000256" key="4">
    <source>
        <dbReference type="SAM" id="Phobius"/>
    </source>
</evidence>
<dbReference type="Proteomes" id="UP000092993">
    <property type="component" value="Unassembled WGS sequence"/>
</dbReference>
<evidence type="ECO:0000256" key="1">
    <source>
        <dbReference type="ARBA" id="ARBA00022574"/>
    </source>
</evidence>
<dbReference type="PROSITE" id="PS50082">
    <property type="entry name" value="WD_REPEATS_2"/>
    <property type="match status" value="1"/>
</dbReference>
<organism evidence="5 6">
    <name type="scientific">Grifola frondosa</name>
    <name type="common">Maitake</name>
    <name type="synonym">Polyporus frondosus</name>
    <dbReference type="NCBI Taxonomy" id="5627"/>
    <lineage>
        <taxon>Eukaryota</taxon>
        <taxon>Fungi</taxon>
        <taxon>Dikarya</taxon>
        <taxon>Basidiomycota</taxon>
        <taxon>Agaricomycotina</taxon>
        <taxon>Agaricomycetes</taxon>
        <taxon>Polyporales</taxon>
        <taxon>Grifolaceae</taxon>
        <taxon>Grifola</taxon>
    </lineage>
</organism>
<name>A0A1C7LTZ8_GRIFR</name>
<reference evidence="5 6" key="1">
    <citation type="submission" date="2016-03" db="EMBL/GenBank/DDBJ databases">
        <title>Whole genome sequencing of Grifola frondosa 9006-11.</title>
        <authorList>
            <person name="Min B."/>
            <person name="Park H."/>
            <person name="Kim J.-G."/>
            <person name="Cho H."/>
            <person name="Oh Y.-L."/>
            <person name="Kong W.-S."/>
            <person name="Choi I.-G."/>
        </authorList>
    </citation>
    <scope>NUCLEOTIDE SEQUENCE [LARGE SCALE GENOMIC DNA]</scope>
    <source>
        <strain evidence="5 6">9006-11</strain>
    </source>
</reference>
<keyword evidence="2" id="KW-0677">Repeat</keyword>
<evidence type="ECO:0000313" key="5">
    <source>
        <dbReference type="EMBL" id="OBZ68261.1"/>
    </source>
</evidence>
<keyword evidence="6" id="KW-1185">Reference proteome</keyword>
<feature type="repeat" description="WD" evidence="3">
    <location>
        <begin position="10"/>
        <end position="51"/>
    </location>
</feature>
<dbReference type="STRING" id="5627.A0A1C7LTZ8"/>
<keyword evidence="1 3" id="KW-0853">WD repeat</keyword>
<dbReference type="InterPro" id="IPR050349">
    <property type="entry name" value="WD_LIS1/nudF_dynein_reg"/>
</dbReference>
<dbReference type="PROSITE" id="PS50294">
    <property type="entry name" value="WD_REPEATS_REGION"/>
    <property type="match status" value="1"/>
</dbReference>
<dbReference type="InterPro" id="IPR019775">
    <property type="entry name" value="WD40_repeat_CS"/>
</dbReference>